<dbReference type="CDD" id="cd06558">
    <property type="entry name" value="crotonase-like"/>
    <property type="match status" value="1"/>
</dbReference>
<evidence type="ECO:0000256" key="3">
    <source>
        <dbReference type="ARBA" id="ARBA00022832"/>
    </source>
</evidence>
<dbReference type="Pfam" id="PF00378">
    <property type="entry name" value="ECH_1"/>
    <property type="match status" value="1"/>
</dbReference>
<evidence type="ECO:0000313" key="7">
    <source>
        <dbReference type="EMBL" id="MDE8643900.1"/>
    </source>
</evidence>
<evidence type="ECO:0000256" key="6">
    <source>
        <dbReference type="RuleBase" id="RU003707"/>
    </source>
</evidence>
<dbReference type="Gene3D" id="3.90.226.10">
    <property type="entry name" value="2-enoyl-CoA Hydratase, Chain A, domain 1"/>
    <property type="match status" value="1"/>
</dbReference>
<dbReference type="InterPro" id="IPR029045">
    <property type="entry name" value="ClpP/crotonase-like_dom_sf"/>
</dbReference>
<gene>
    <name evidence="7" type="ORF">PXH69_02995</name>
</gene>
<dbReference type="RefSeq" id="WP_099696961.1">
    <property type="nucleotide sequence ID" value="NZ_CP042917.1"/>
</dbReference>
<comment type="similarity">
    <text evidence="2 6">Belongs to the enoyl-CoA hydratase/isomerase family.</text>
</comment>
<accession>A0AAW6LF89</accession>
<name>A0AAW6LF89_RHOSG</name>
<evidence type="ECO:0000256" key="4">
    <source>
        <dbReference type="ARBA" id="ARBA00023709"/>
    </source>
</evidence>
<keyword evidence="3" id="KW-0276">Fatty acid metabolism</keyword>
<sequence>MRPSRRDSGMVDVTFDGPIATVTIGTGRRRNALNGDAWKDLAHQIIGVSTHASLGVVVLRGVGDTFCAGSDVTEWVGACAEDVEESFAQMEAAFRAIEICPVPVIAQISGVAAGAGCQLALACDIRVVATSARIGMPIARLGIRPSPAFAARLVRVVGPAVAAELHYTGRLVKGPDAVTTGLANRCVYGELLASTVRDLVEEIVRQPTSAVRAAKEALIAVTGPPPHHTLGPAVNLRDLQLGIAQILHT</sequence>
<dbReference type="PANTHER" id="PTHR11941:SF54">
    <property type="entry name" value="ENOYL-COA HYDRATASE, MITOCHONDRIAL"/>
    <property type="match status" value="1"/>
</dbReference>
<evidence type="ECO:0000256" key="5">
    <source>
        <dbReference type="ARBA" id="ARBA00023717"/>
    </source>
</evidence>
<comment type="catalytic activity">
    <reaction evidence="4">
        <text>a (3S)-3-hydroxyacyl-CoA = a (2E)-enoyl-CoA + H2O</text>
        <dbReference type="Rhea" id="RHEA:16105"/>
        <dbReference type="ChEBI" id="CHEBI:15377"/>
        <dbReference type="ChEBI" id="CHEBI:57318"/>
        <dbReference type="ChEBI" id="CHEBI:58856"/>
        <dbReference type="EC" id="4.2.1.17"/>
    </reaction>
</comment>
<dbReference type="GO" id="GO:0004300">
    <property type="term" value="F:enoyl-CoA hydratase activity"/>
    <property type="evidence" value="ECO:0007669"/>
    <property type="project" value="UniProtKB-EC"/>
</dbReference>
<protein>
    <submittedName>
        <fullName evidence="7">Enoyl-CoA hydratase/isomerase family protein</fullName>
    </submittedName>
</protein>
<comment type="caution">
    <text evidence="7">The sequence shown here is derived from an EMBL/GenBank/DDBJ whole genome shotgun (WGS) entry which is preliminary data.</text>
</comment>
<comment type="function">
    <text evidence="1">Could possibly oxidize fatty acids using specific components.</text>
</comment>
<dbReference type="GO" id="GO:0006635">
    <property type="term" value="P:fatty acid beta-oxidation"/>
    <property type="evidence" value="ECO:0007669"/>
    <property type="project" value="TreeGrafter"/>
</dbReference>
<dbReference type="Proteomes" id="UP001217325">
    <property type="component" value="Unassembled WGS sequence"/>
</dbReference>
<dbReference type="AlphaFoldDB" id="A0AAW6LF89"/>
<dbReference type="PROSITE" id="PS00166">
    <property type="entry name" value="ENOYL_COA_HYDRATASE"/>
    <property type="match status" value="1"/>
</dbReference>
<dbReference type="InterPro" id="IPR001753">
    <property type="entry name" value="Enoyl-CoA_hydra/iso"/>
</dbReference>
<evidence type="ECO:0000313" key="8">
    <source>
        <dbReference type="Proteomes" id="UP001217325"/>
    </source>
</evidence>
<organism evidence="7 8">
    <name type="scientific">Rhodococcus qingshengii</name>
    <dbReference type="NCBI Taxonomy" id="334542"/>
    <lineage>
        <taxon>Bacteria</taxon>
        <taxon>Bacillati</taxon>
        <taxon>Actinomycetota</taxon>
        <taxon>Actinomycetes</taxon>
        <taxon>Mycobacteriales</taxon>
        <taxon>Nocardiaceae</taxon>
        <taxon>Rhodococcus</taxon>
        <taxon>Rhodococcus erythropolis group</taxon>
    </lineage>
</organism>
<proteinExistence type="inferred from homology"/>
<dbReference type="PANTHER" id="PTHR11941">
    <property type="entry name" value="ENOYL-COA HYDRATASE-RELATED"/>
    <property type="match status" value="1"/>
</dbReference>
<reference evidence="7" key="1">
    <citation type="submission" date="2023-02" db="EMBL/GenBank/DDBJ databases">
        <title>A novel hydrolase synthesized by Rhodococcus erythropolis HQ is responsible for the detoxification of Zearalenone.</title>
        <authorList>
            <person name="Hu J."/>
            <person name="Xu J."/>
        </authorList>
    </citation>
    <scope>NUCLEOTIDE SEQUENCE</scope>
    <source>
        <strain evidence="7">HQ</strain>
    </source>
</reference>
<evidence type="ECO:0000256" key="1">
    <source>
        <dbReference type="ARBA" id="ARBA00002994"/>
    </source>
</evidence>
<evidence type="ECO:0000256" key="2">
    <source>
        <dbReference type="ARBA" id="ARBA00005254"/>
    </source>
</evidence>
<dbReference type="EMBL" id="JARDXE010000001">
    <property type="protein sequence ID" value="MDE8643900.1"/>
    <property type="molecule type" value="Genomic_DNA"/>
</dbReference>
<keyword evidence="3" id="KW-0443">Lipid metabolism</keyword>
<dbReference type="SUPFAM" id="SSF52096">
    <property type="entry name" value="ClpP/crotonase"/>
    <property type="match status" value="1"/>
</dbReference>
<comment type="catalytic activity">
    <reaction evidence="5">
        <text>a 4-saturated-(3S)-3-hydroxyacyl-CoA = a (3E)-enoyl-CoA + H2O</text>
        <dbReference type="Rhea" id="RHEA:20724"/>
        <dbReference type="ChEBI" id="CHEBI:15377"/>
        <dbReference type="ChEBI" id="CHEBI:58521"/>
        <dbReference type="ChEBI" id="CHEBI:137480"/>
        <dbReference type="EC" id="4.2.1.17"/>
    </reaction>
</comment>
<dbReference type="InterPro" id="IPR018376">
    <property type="entry name" value="Enoyl-CoA_hyd/isom_CS"/>
</dbReference>